<sequence>MSQAQSSPNLESLSIDEPQTNAVQWALGGTVDGDEQILIDAERSARSISKRKAIELVSSLAGAFEEGSVVCVHAANDVLYPILVLAILASGCIYTGSNPVYTQRELKHHLDVSEARYVVTTTDLLKHVAPVVGELGGKAEVSIFSDLFKDSAPANETYRTLHDLKKPANVSDLSNRLAELSLDATATLMATSGSTGLPKLAARSHSALLAEAKAIASRTSNTSYSVRKLICLPIYHAFAFPETVFTTLRLGQPTYILKRFGDAFSYRIRDHQITDVLTLPSMLLELAESAEQDIDIKADLQTLRTVYCGGAPLVEELKERFLGLFYETPRLVNVYGMTECGWIAMSDGEQSENRRCVGSALEGLEIRLNERAALTLDGGREVGELSVMGNQIMTAYKNGSAAIKVAITQCDWLRTGDIGYLEDDKVYLVDRAKTIIKIDGFAVSPTEFEYTIRELSPVQDVAVISSGPDSVDEHPIIFIARKEGEGELTNSQVRQHLTGRLSRYKVAKCRIRFVEKISRGKDGEALREELRKTLM</sequence>
<dbReference type="PANTHER" id="PTHR24096:SF317">
    <property type="entry name" value="ADENYLATE-FORMING ENZYME AFEA"/>
    <property type="match status" value="1"/>
</dbReference>
<dbReference type="EMBL" id="CAVMBE010000001">
    <property type="protein sequence ID" value="CAK3733162.1"/>
    <property type="molecule type" value="Genomic_DNA"/>
</dbReference>
<dbReference type="SUPFAM" id="SSF56801">
    <property type="entry name" value="Acetyl-CoA synthetase-like"/>
    <property type="match status" value="1"/>
</dbReference>
<evidence type="ECO:0000313" key="6">
    <source>
        <dbReference type="EMBL" id="CAK3733162.1"/>
    </source>
</evidence>
<evidence type="ECO:0000259" key="5">
    <source>
        <dbReference type="Pfam" id="PF00501"/>
    </source>
</evidence>
<keyword evidence="2 6" id="KW-0436">Ligase</keyword>
<evidence type="ECO:0000313" key="7">
    <source>
        <dbReference type="Proteomes" id="UP001296104"/>
    </source>
</evidence>
<keyword evidence="3" id="KW-0547">Nucleotide-binding</keyword>
<dbReference type="GO" id="GO:0005524">
    <property type="term" value="F:ATP binding"/>
    <property type="evidence" value="ECO:0007669"/>
    <property type="project" value="UniProtKB-KW"/>
</dbReference>
<keyword evidence="4" id="KW-0067">ATP-binding</keyword>
<evidence type="ECO:0000256" key="1">
    <source>
        <dbReference type="ARBA" id="ARBA00006432"/>
    </source>
</evidence>
<evidence type="ECO:0000256" key="4">
    <source>
        <dbReference type="ARBA" id="ARBA00022840"/>
    </source>
</evidence>
<evidence type="ECO:0000256" key="2">
    <source>
        <dbReference type="ARBA" id="ARBA00022598"/>
    </source>
</evidence>
<dbReference type="AlphaFoldDB" id="A0AAI8W1I8"/>
<dbReference type="PANTHER" id="PTHR24096">
    <property type="entry name" value="LONG-CHAIN-FATTY-ACID--COA LIGASE"/>
    <property type="match status" value="1"/>
</dbReference>
<gene>
    <name evidence="6" type="ORF">LECACI_7A000005</name>
</gene>
<reference evidence="6" key="1">
    <citation type="submission" date="2023-11" db="EMBL/GenBank/DDBJ databases">
        <authorList>
            <person name="Alioto T."/>
            <person name="Alioto T."/>
            <person name="Gomez Garrido J."/>
        </authorList>
    </citation>
    <scope>NUCLEOTIDE SEQUENCE</scope>
</reference>
<dbReference type="InterPro" id="IPR042099">
    <property type="entry name" value="ANL_N_sf"/>
</dbReference>
<comment type="caution">
    <text evidence="6">The sequence shown here is derived from an EMBL/GenBank/DDBJ whole genome shotgun (WGS) entry which is preliminary data.</text>
</comment>
<dbReference type="GO" id="GO:0019748">
    <property type="term" value="P:secondary metabolic process"/>
    <property type="evidence" value="ECO:0007669"/>
    <property type="project" value="TreeGrafter"/>
</dbReference>
<dbReference type="InterPro" id="IPR045851">
    <property type="entry name" value="AMP-bd_C_sf"/>
</dbReference>
<comment type="similarity">
    <text evidence="1">Belongs to the ATP-dependent AMP-binding enzyme family.</text>
</comment>
<keyword evidence="7" id="KW-1185">Reference proteome</keyword>
<dbReference type="InterPro" id="IPR000873">
    <property type="entry name" value="AMP-dep_synth/lig_dom"/>
</dbReference>
<name>A0AAI8W1I8_9PEZI</name>
<proteinExistence type="inferred from homology"/>
<accession>A0AAI8W1I8</accession>
<feature type="domain" description="AMP-dependent synthetase/ligase" evidence="5">
    <location>
        <begin position="45"/>
        <end position="396"/>
    </location>
</feature>
<dbReference type="Proteomes" id="UP001296104">
    <property type="component" value="Unassembled WGS sequence"/>
</dbReference>
<dbReference type="PROSITE" id="PS00455">
    <property type="entry name" value="AMP_BINDING"/>
    <property type="match status" value="1"/>
</dbReference>
<dbReference type="Gene3D" id="3.30.300.30">
    <property type="match status" value="1"/>
</dbReference>
<dbReference type="Pfam" id="PF00501">
    <property type="entry name" value="AMP-binding"/>
    <property type="match status" value="1"/>
</dbReference>
<dbReference type="GO" id="GO:0016405">
    <property type="term" value="F:CoA-ligase activity"/>
    <property type="evidence" value="ECO:0007669"/>
    <property type="project" value="TreeGrafter"/>
</dbReference>
<protein>
    <submittedName>
        <fullName evidence="6">AMP-dependent synthetase and ligase</fullName>
    </submittedName>
</protein>
<organism evidence="6 7">
    <name type="scientific">Lecanosticta acicola</name>
    <dbReference type="NCBI Taxonomy" id="111012"/>
    <lineage>
        <taxon>Eukaryota</taxon>
        <taxon>Fungi</taxon>
        <taxon>Dikarya</taxon>
        <taxon>Ascomycota</taxon>
        <taxon>Pezizomycotina</taxon>
        <taxon>Dothideomycetes</taxon>
        <taxon>Dothideomycetidae</taxon>
        <taxon>Mycosphaerellales</taxon>
        <taxon>Mycosphaerellaceae</taxon>
        <taxon>Lecanosticta</taxon>
    </lineage>
</organism>
<evidence type="ECO:0000256" key="3">
    <source>
        <dbReference type="ARBA" id="ARBA00022741"/>
    </source>
</evidence>
<dbReference type="InterPro" id="IPR020845">
    <property type="entry name" value="AMP-binding_CS"/>
</dbReference>
<dbReference type="Gene3D" id="3.40.50.12780">
    <property type="entry name" value="N-terminal domain of ligase-like"/>
    <property type="match status" value="1"/>
</dbReference>